<sequence length="228" mass="27265">MVKRSKKPKNQISDADLKAVYVSSYKITDEPILDRRYKRLPNHVKDTVERLYFDSQRKPKEAIPELCELIKKYPQIPMLYNYLSVAYSRIGDGEKAEEITKTNIQRNPDYLFARLNYAEFFLQRKEYKKVAEIFDHKFDLKMLYPKRKRFHISEVVNFMGFIGVYFYEIGERDAAERYHEILQDIAPEYPMAKRLKKKLYPSMIVRLLNRLKKRQTDHQPADPLEADA</sequence>
<evidence type="ECO:0000313" key="1">
    <source>
        <dbReference type="EMBL" id="VAW30051.1"/>
    </source>
</evidence>
<dbReference type="InterPro" id="IPR011990">
    <property type="entry name" value="TPR-like_helical_dom_sf"/>
</dbReference>
<reference evidence="1" key="1">
    <citation type="submission" date="2018-06" db="EMBL/GenBank/DDBJ databases">
        <authorList>
            <person name="Zhirakovskaya E."/>
        </authorList>
    </citation>
    <scope>NUCLEOTIDE SEQUENCE</scope>
</reference>
<protein>
    <submittedName>
        <fullName evidence="1">Uncharacterized protein</fullName>
    </submittedName>
</protein>
<dbReference type="SUPFAM" id="SSF48452">
    <property type="entry name" value="TPR-like"/>
    <property type="match status" value="1"/>
</dbReference>
<organism evidence="1">
    <name type="scientific">hydrothermal vent metagenome</name>
    <dbReference type="NCBI Taxonomy" id="652676"/>
    <lineage>
        <taxon>unclassified sequences</taxon>
        <taxon>metagenomes</taxon>
        <taxon>ecological metagenomes</taxon>
    </lineage>
</organism>
<accession>A0A3B0UG99</accession>
<gene>
    <name evidence="1" type="ORF">MNBD_CHLOROFLEXI01-2940</name>
</gene>
<dbReference type="AlphaFoldDB" id="A0A3B0UG99"/>
<proteinExistence type="predicted"/>
<dbReference type="Gene3D" id="1.25.40.10">
    <property type="entry name" value="Tetratricopeptide repeat domain"/>
    <property type="match status" value="1"/>
</dbReference>
<dbReference type="EMBL" id="UOEU01000023">
    <property type="protein sequence ID" value="VAW30051.1"/>
    <property type="molecule type" value="Genomic_DNA"/>
</dbReference>
<name>A0A3B0UG99_9ZZZZ</name>